<dbReference type="EMBL" id="MHKV01000012">
    <property type="protein sequence ID" value="OGY97404.1"/>
    <property type="molecule type" value="Genomic_DNA"/>
</dbReference>
<reference evidence="2 3" key="1">
    <citation type="journal article" date="2016" name="Nat. Commun.">
        <title>Thousands of microbial genomes shed light on interconnected biogeochemical processes in an aquifer system.</title>
        <authorList>
            <person name="Anantharaman K."/>
            <person name="Brown C.T."/>
            <person name="Hug L.A."/>
            <person name="Sharon I."/>
            <person name="Castelle C.J."/>
            <person name="Probst A.J."/>
            <person name="Thomas B.C."/>
            <person name="Singh A."/>
            <person name="Wilkins M.J."/>
            <person name="Karaoz U."/>
            <person name="Brodie E.L."/>
            <person name="Williams K.H."/>
            <person name="Hubbard S.S."/>
            <person name="Banfield J.F."/>
        </authorList>
    </citation>
    <scope>NUCLEOTIDE SEQUENCE [LARGE SCALE GENOMIC DNA]</scope>
</reference>
<sequence>METGTKNSLTRPAELLGRAIRYERANWRRLMPVVAIYAFGGLALQLFFESGSRFMGRALFPAATVLVLAGAFLYVWGFVALLLALRDDRLDWRLAYQGALSFVARYAVAWLLYALIVTAGVLVFVVPGIYAAVLFSFVSYVLVFENTGALEALRRSRAYVRGHWWAVLWREIALGLMAMGAYLFVLLVLEILRLPDALKELLLTGANTLVVPVTSVYVLLMYRELKSLHHGKNSD</sequence>
<gene>
    <name evidence="2" type="ORF">A2128_01600</name>
</gene>
<proteinExistence type="predicted"/>
<keyword evidence="1" id="KW-0812">Transmembrane</keyword>
<feature type="transmembrane region" description="Helical" evidence="1">
    <location>
        <begin position="94"/>
        <end position="116"/>
    </location>
</feature>
<evidence type="ECO:0000256" key="1">
    <source>
        <dbReference type="SAM" id="Phobius"/>
    </source>
</evidence>
<organism evidence="2 3">
    <name type="scientific">Candidatus Liptonbacteria bacterium GWC1_60_9</name>
    <dbReference type="NCBI Taxonomy" id="1798645"/>
    <lineage>
        <taxon>Bacteria</taxon>
        <taxon>Candidatus Liptoniibacteriota</taxon>
    </lineage>
</organism>
<comment type="caution">
    <text evidence="2">The sequence shown here is derived from an EMBL/GenBank/DDBJ whole genome shotgun (WGS) entry which is preliminary data.</text>
</comment>
<name>A0A1G2C7N4_9BACT</name>
<evidence type="ECO:0000313" key="3">
    <source>
        <dbReference type="Proteomes" id="UP000176349"/>
    </source>
</evidence>
<keyword evidence="1" id="KW-0472">Membrane</keyword>
<feature type="transmembrane region" description="Helical" evidence="1">
    <location>
        <begin position="164"/>
        <end position="189"/>
    </location>
</feature>
<feature type="transmembrane region" description="Helical" evidence="1">
    <location>
        <begin position="122"/>
        <end position="143"/>
    </location>
</feature>
<feature type="transmembrane region" description="Helical" evidence="1">
    <location>
        <begin position="60"/>
        <end position="85"/>
    </location>
</feature>
<accession>A0A1G2C7N4</accession>
<feature type="transmembrane region" description="Helical" evidence="1">
    <location>
        <begin position="30"/>
        <end position="48"/>
    </location>
</feature>
<feature type="transmembrane region" description="Helical" evidence="1">
    <location>
        <begin position="201"/>
        <end position="222"/>
    </location>
</feature>
<keyword evidence="1" id="KW-1133">Transmembrane helix</keyword>
<dbReference type="AlphaFoldDB" id="A0A1G2C7N4"/>
<evidence type="ECO:0008006" key="4">
    <source>
        <dbReference type="Google" id="ProtNLM"/>
    </source>
</evidence>
<protein>
    <recommendedName>
        <fullName evidence="4">Glycerophosphoryl diester phosphodiesterase membrane domain-containing protein</fullName>
    </recommendedName>
</protein>
<evidence type="ECO:0000313" key="2">
    <source>
        <dbReference type="EMBL" id="OGY97404.1"/>
    </source>
</evidence>
<dbReference type="Proteomes" id="UP000176349">
    <property type="component" value="Unassembled WGS sequence"/>
</dbReference>